<dbReference type="AlphaFoldDB" id="A0A8E2ATH7"/>
<keyword evidence="1" id="KW-0812">Transmembrane</keyword>
<evidence type="ECO:0000256" key="1">
    <source>
        <dbReference type="SAM" id="Phobius"/>
    </source>
</evidence>
<feature type="transmembrane region" description="Helical" evidence="1">
    <location>
        <begin position="387"/>
        <end position="413"/>
    </location>
</feature>
<name>A0A8E2ATH7_9APHY</name>
<protein>
    <recommendedName>
        <fullName evidence="4">WW domain-containing protein</fullName>
    </recommendedName>
</protein>
<proteinExistence type="predicted"/>
<dbReference type="EMBL" id="KV722399">
    <property type="protein sequence ID" value="OCH90691.1"/>
    <property type="molecule type" value="Genomic_DNA"/>
</dbReference>
<feature type="transmembrane region" description="Helical" evidence="1">
    <location>
        <begin position="335"/>
        <end position="356"/>
    </location>
</feature>
<gene>
    <name evidence="2" type="ORF">OBBRIDRAFT_754450</name>
</gene>
<dbReference type="OrthoDB" id="3208379at2759"/>
<organism evidence="2 3">
    <name type="scientific">Obba rivulosa</name>
    <dbReference type="NCBI Taxonomy" id="1052685"/>
    <lineage>
        <taxon>Eukaryota</taxon>
        <taxon>Fungi</taxon>
        <taxon>Dikarya</taxon>
        <taxon>Basidiomycota</taxon>
        <taxon>Agaricomycotina</taxon>
        <taxon>Agaricomycetes</taxon>
        <taxon>Polyporales</taxon>
        <taxon>Gelatoporiaceae</taxon>
        <taxon>Obba</taxon>
    </lineage>
</organism>
<keyword evidence="1" id="KW-0472">Membrane</keyword>
<sequence length="480" mass="53483">MSLPFNMESWTSRSTVLGSYDDAYISCSVKRDGLPKGWTMYVHPHGWVYFRNEEHKLVVNENIHDPDILAKVEQHCLKSFADLPDGMETCLLGSVQSSFNIYINHNQCIADYHPSAILGSSLPEMSMRSLMRKRRLYWNYMLQHPAHTSISSKPYAEAVDALRSFYLDHLINGPRSVAPFSKAECSELLRVLDTPAFNTSSDSTAATALLAWILTAVYGWRKSDQYGSMTYLKMQTYRDSQSRSSMGSRMARTAPGFVLRLIYNALCFGIPHSYLEDLKKASEFRGRLAALQDTFEAYTGQLTREYSNFILVSTVLLSATMGLLAVPGIGQAGKIFALLSVFTSLGSISVGAFLIWRHQRNLHIPSSHTFAYIHNARSNIMGLPGHALLLGLPPVLLVWSLFGFTVAVIVYTLEPATGAASIDVASAWIVFGIFVVILICVVAGLYTFSVIWKWETRNGVGRAIASLFRGRVQQAERESV</sequence>
<dbReference type="Proteomes" id="UP000250043">
    <property type="component" value="Unassembled WGS sequence"/>
</dbReference>
<evidence type="ECO:0008006" key="4">
    <source>
        <dbReference type="Google" id="ProtNLM"/>
    </source>
</evidence>
<keyword evidence="3" id="KW-1185">Reference proteome</keyword>
<feature type="transmembrane region" description="Helical" evidence="1">
    <location>
        <begin position="309"/>
        <end position="329"/>
    </location>
</feature>
<keyword evidence="1" id="KW-1133">Transmembrane helix</keyword>
<reference evidence="2 3" key="1">
    <citation type="submission" date="2016-07" db="EMBL/GenBank/DDBJ databases">
        <title>Draft genome of the white-rot fungus Obba rivulosa 3A-2.</title>
        <authorList>
            <consortium name="DOE Joint Genome Institute"/>
            <person name="Miettinen O."/>
            <person name="Riley R."/>
            <person name="Acob R."/>
            <person name="Barry K."/>
            <person name="Cullen D."/>
            <person name="De Vries R."/>
            <person name="Hainaut M."/>
            <person name="Hatakka A."/>
            <person name="Henrissat B."/>
            <person name="Hilden K."/>
            <person name="Kuo R."/>
            <person name="Labutti K."/>
            <person name="Lipzen A."/>
            <person name="Makela M.R."/>
            <person name="Sandor L."/>
            <person name="Spatafora J.W."/>
            <person name="Grigoriev I.V."/>
            <person name="Hibbett D.S."/>
        </authorList>
    </citation>
    <scope>NUCLEOTIDE SEQUENCE [LARGE SCALE GENOMIC DNA]</scope>
    <source>
        <strain evidence="2 3">3A-2</strain>
    </source>
</reference>
<evidence type="ECO:0000313" key="3">
    <source>
        <dbReference type="Proteomes" id="UP000250043"/>
    </source>
</evidence>
<evidence type="ECO:0000313" key="2">
    <source>
        <dbReference type="EMBL" id="OCH90691.1"/>
    </source>
</evidence>
<feature type="transmembrane region" description="Helical" evidence="1">
    <location>
        <begin position="425"/>
        <end position="448"/>
    </location>
</feature>
<accession>A0A8E2ATH7</accession>